<dbReference type="Proteomes" id="UP001164746">
    <property type="component" value="Chromosome 2"/>
</dbReference>
<keyword evidence="5" id="KW-1185">Reference proteome</keyword>
<feature type="transmembrane region" description="Helical" evidence="2">
    <location>
        <begin position="245"/>
        <end position="269"/>
    </location>
</feature>
<keyword evidence="2" id="KW-0472">Membrane</keyword>
<evidence type="ECO:0000256" key="1">
    <source>
        <dbReference type="SAM" id="MobiDB-lite"/>
    </source>
</evidence>
<protein>
    <submittedName>
        <fullName evidence="4">Uncharacterized protein</fullName>
    </submittedName>
</protein>
<evidence type="ECO:0000256" key="3">
    <source>
        <dbReference type="SAM" id="SignalP"/>
    </source>
</evidence>
<proteinExistence type="predicted"/>
<keyword evidence="2" id="KW-0812">Transmembrane</keyword>
<evidence type="ECO:0000256" key="2">
    <source>
        <dbReference type="SAM" id="Phobius"/>
    </source>
</evidence>
<keyword evidence="2" id="KW-1133">Transmembrane helix</keyword>
<feature type="compositionally biased region" description="Polar residues" evidence="1">
    <location>
        <begin position="150"/>
        <end position="168"/>
    </location>
</feature>
<name>A0ABY7DC61_MYAAR</name>
<dbReference type="EMBL" id="CP111013">
    <property type="protein sequence ID" value="WAQ95257.1"/>
    <property type="molecule type" value="Genomic_DNA"/>
</dbReference>
<evidence type="ECO:0000313" key="4">
    <source>
        <dbReference type="EMBL" id="WAQ95257.1"/>
    </source>
</evidence>
<feature type="chain" id="PRO_5045307564" evidence="3">
    <location>
        <begin position="27"/>
        <end position="402"/>
    </location>
</feature>
<feature type="signal peptide" evidence="3">
    <location>
        <begin position="1"/>
        <end position="26"/>
    </location>
</feature>
<evidence type="ECO:0000313" key="5">
    <source>
        <dbReference type="Proteomes" id="UP001164746"/>
    </source>
</evidence>
<keyword evidence="3" id="KW-0732">Signal</keyword>
<sequence length="402" mass="44607">MAFYRKGLFVFLWFDYFMMFIYECNGCTYSSSNEINICSAGSTTGMRFGIRNNEVPTDQIVKCVCDLHAQSPTNINFYFDGPGYDNCGTRLYLNPRVFSCHDGSSSFVLPTATRLYFEKQYAVNITCYKIGEEPPEGTTKFFSTMQPTLLQSTTSNSPSSAFPSTNLRTSPTSTQTSKPPTTTTTTLSSLPTHITTPLTKPSTLQSHHTSAKTSTREPKDPDSSPGTTPVLESNITKTKTFSTTAIVLISIGFGLFVTVTVPVVIILALKCMRSCKQKVHHEVNVQMSNIGNNSNPETNKYLQTFTDTDSLRYESLQNRTADKSYTNLQVSTGNQPNHLQPLYVVDSSPGRLNENATTTTDNESHYENSSSQPLSINSSERYEFLNPRTGPLSNHCYSTLKT</sequence>
<organism evidence="4 5">
    <name type="scientific">Mya arenaria</name>
    <name type="common">Soft-shell clam</name>
    <dbReference type="NCBI Taxonomy" id="6604"/>
    <lineage>
        <taxon>Eukaryota</taxon>
        <taxon>Metazoa</taxon>
        <taxon>Spiralia</taxon>
        <taxon>Lophotrochozoa</taxon>
        <taxon>Mollusca</taxon>
        <taxon>Bivalvia</taxon>
        <taxon>Autobranchia</taxon>
        <taxon>Heteroconchia</taxon>
        <taxon>Euheterodonta</taxon>
        <taxon>Imparidentia</taxon>
        <taxon>Neoheterodontei</taxon>
        <taxon>Myida</taxon>
        <taxon>Myoidea</taxon>
        <taxon>Myidae</taxon>
        <taxon>Mya</taxon>
    </lineage>
</organism>
<feature type="region of interest" description="Disordered" evidence="1">
    <location>
        <begin position="348"/>
        <end position="375"/>
    </location>
</feature>
<feature type="compositionally biased region" description="Low complexity" evidence="1">
    <location>
        <begin position="169"/>
        <end position="199"/>
    </location>
</feature>
<reference evidence="4" key="1">
    <citation type="submission" date="2022-11" db="EMBL/GenBank/DDBJ databases">
        <title>Centuries of genome instability and evolution in soft-shell clam transmissible cancer (bioRxiv).</title>
        <authorList>
            <person name="Hart S.F.M."/>
            <person name="Yonemitsu M.A."/>
            <person name="Giersch R.M."/>
            <person name="Beal B.F."/>
            <person name="Arriagada G."/>
            <person name="Davis B.W."/>
            <person name="Ostrander E.A."/>
            <person name="Goff S.P."/>
            <person name="Metzger M.J."/>
        </authorList>
    </citation>
    <scope>NUCLEOTIDE SEQUENCE</scope>
    <source>
        <strain evidence="4">MELC-2E11</strain>
        <tissue evidence="4">Siphon/mantle</tissue>
    </source>
</reference>
<accession>A0ABY7DC61</accession>
<feature type="region of interest" description="Disordered" evidence="1">
    <location>
        <begin position="150"/>
        <end position="232"/>
    </location>
</feature>
<feature type="compositionally biased region" description="Polar residues" evidence="1">
    <location>
        <begin position="200"/>
        <end position="213"/>
    </location>
</feature>
<gene>
    <name evidence="4" type="ORF">MAR_027947</name>
</gene>